<organism evidence="1 2">
    <name type="scientific">Mesorhizobium escarrei</name>
    <dbReference type="NCBI Taxonomy" id="666018"/>
    <lineage>
        <taxon>Bacteria</taxon>
        <taxon>Pseudomonadati</taxon>
        <taxon>Pseudomonadota</taxon>
        <taxon>Alphaproteobacteria</taxon>
        <taxon>Hyphomicrobiales</taxon>
        <taxon>Phyllobacteriaceae</taxon>
        <taxon>Mesorhizobium</taxon>
    </lineage>
</organism>
<sequence length="77" mass="8598">MEGIDGGASSKSLNRDGRYFARLVIPKDLRPFGSGALCAQFFLETGFHAYAAKASRFLCMASSFWRMSLDPSLWQRT</sequence>
<comment type="caution">
    <text evidence="1">The sequence shown here is derived from an EMBL/GenBank/DDBJ whole genome shotgun (WGS) entry which is preliminary data.</text>
</comment>
<dbReference type="Proteomes" id="UP001153050">
    <property type="component" value="Unassembled WGS sequence"/>
</dbReference>
<evidence type="ECO:0000313" key="2">
    <source>
        <dbReference type="Proteomes" id="UP001153050"/>
    </source>
</evidence>
<evidence type="ECO:0000313" key="1">
    <source>
        <dbReference type="EMBL" id="CAH2395754.1"/>
    </source>
</evidence>
<accession>A0ABN8JGB1</accession>
<name>A0ABN8JGB1_9HYPH</name>
<keyword evidence="2" id="KW-1185">Reference proteome</keyword>
<proteinExistence type="predicted"/>
<dbReference type="EMBL" id="CAKXZT010000023">
    <property type="protein sequence ID" value="CAH2395754.1"/>
    <property type="molecule type" value="Genomic_DNA"/>
</dbReference>
<reference evidence="1 2" key="1">
    <citation type="submission" date="2022-03" db="EMBL/GenBank/DDBJ databases">
        <authorList>
            <person name="Brunel B."/>
        </authorList>
    </citation>
    <scope>NUCLEOTIDE SEQUENCE [LARGE SCALE GENOMIC DNA]</scope>
    <source>
        <strain evidence="1">STM5069sample</strain>
    </source>
</reference>
<gene>
    <name evidence="1" type="ORF">MES5069_1190028</name>
</gene>
<protein>
    <submittedName>
        <fullName evidence="1">Uncharacterized protein</fullName>
    </submittedName>
</protein>